<dbReference type="InterPro" id="IPR051419">
    <property type="entry name" value="Lys/N-term_MeTrsfase_sf"/>
</dbReference>
<dbReference type="AlphaFoldDB" id="A0A0B2SS83"/>
<dbReference type="Gene3D" id="3.40.50.150">
    <property type="entry name" value="Vaccinia Virus protein VP39"/>
    <property type="match status" value="1"/>
</dbReference>
<evidence type="ECO:0000256" key="1">
    <source>
        <dbReference type="ARBA" id="ARBA00008361"/>
    </source>
</evidence>
<sequence length="244" mass="27581">MTTSTQAYGEPWYWDNRYSNEPGPFDWYQKYLTLAPITNLYVPPAQPVLVVAFSEGMVVDGGYTDVVNIDISSVVIKAMKTKHQDCPKLKFMKMDARDMSDFESGSFGAVIDKGTLDSILCGNNSRQNATKMLEEIWRVLKDKGVYVLVTYGAPLYRLRLLRESCSWTIKLHVIEKLASEEKSDNPVWELTKPVPLNDDGSSVEEALGQNPDVHYIYICTKVLTFIVLRLVMSLVNSTCHIPLL</sequence>
<dbReference type="InterPro" id="IPR013216">
    <property type="entry name" value="Methyltransf_11"/>
</dbReference>
<name>A0A0B2SS83_GLYSO</name>
<dbReference type="EMBL" id="KN640321">
    <property type="protein sequence ID" value="KHN47725.1"/>
    <property type="molecule type" value="Genomic_DNA"/>
</dbReference>
<evidence type="ECO:0000256" key="3">
    <source>
        <dbReference type="ARBA" id="ARBA00022679"/>
    </source>
</evidence>
<feature type="domain" description="Methyltransferase type 11" evidence="4">
    <location>
        <begin position="64"/>
        <end position="147"/>
    </location>
</feature>
<keyword evidence="3 5" id="KW-0808">Transferase</keyword>
<dbReference type="FunFam" id="3.40.50.150:FF:000224">
    <property type="entry name" value="S-adenosyl-L-methionine-dependent methyltransferases superfamily protein"/>
    <property type="match status" value="1"/>
</dbReference>
<dbReference type="EC" id="3.4.24.71" evidence="5"/>
<dbReference type="GO" id="GO:0008757">
    <property type="term" value="F:S-adenosylmethionine-dependent methyltransferase activity"/>
    <property type="evidence" value="ECO:0007669"/>
    <property type="project" value="InterPro"/>
</dbReference>
<evidence type="ECO:0000259" key="4">
    <source>
        <dbReference type="Pfam" id="PF08241"/>
    </source>
</evidence>
<dbReference type="PANTHER" id="PTHR12176:SF79">
    <property type="entry name" value="METHYLTRANSFERASE TYPE 11 DOMAIN-CONTAINING PROTEIN"/>
    <property type="match status" value="1"/>
</dbReference>
<dbReference type="Pfam" id="PF08241">
    <property type="entry name" value="Methyltransf_11"/>
    <property type="match status" value="1"/>
</dbReference>
<gene>
    <name evidence="5" type="ORF">glysoja_026414</name>
</gene>
<dbReference type="PANTHER" id="PTHR12176">
    <property type="entry name" value="SAM-DEPENDENT METHYLTRANSFERASE SUPERFAMILY PROTEIN"/>
    <property type="match status" value="1"/>
</dbReference>
<dbReference type="CDD" id="cd02440">
    <property type="entry name" value="AdoMet_MTases"/>
    <property type="match status" value="1"/>
</dbReference>
<dbReference type="Proteomes" id="UP000053555">
    <property type="component" value="Unassembled WGS sequence"/>
</dbReference>
<evidence type="ECO:0000256" key="2">
    <source>
        <dbReference type="ARBA" id="ARBA00022603"/>
    </source>
</evidence>
<evidence type="ECO:0000313" key="5">
    <source>
        <dbReference type="EMBL" id="KHN47725.1"/>
    </source>
</evidence>
<reference evidence="5" key="1">
    <citation type="submission" date="2014-07" db="EMBL/GenBank/DDBJ databases">
        <title>Identification of a novel salt tolerance gene in wild soybean by whole-genome sequencing.</title>
        <authorList>
            <person name="Lam H.-M."/>
            <person name="Qi X."/>
            <person name="Li M.-W."/>
            <person name="Liu X."/>
            <person name="Xie M."/>
            <person name="Ni M."/>
            <person name="Xu X."/>
        </authorList>
    </citation>
    <scope>NUCLEOTIDE SEQUENCE [LARGE SCALE GENOMIC DNA]</scope>
    <source>
        <tissue evidence="5">Root</tissue>
    </source>
</reference>
<organism evidence="5">
    <name type="scientific">Glycine soja</name>
    <name type="common">Wild soybean</name>
    <dbReference type="NCBI Taxonomy" id="3848"/>
    <lineage>
        <taxon>Eukaryota</taxon>
        <taxon>Viridiplantae</taxon>
        <taxon>Streptophyta</taxon>
        <taxon>Embryophyta</taxon>
        <taxon>Tracheophyta</taxon>
        <taxon>Spermatophyta</taxon>
        <taxon>Magnoliopsida</taxon>
        <taxon>eudicotyledons</taxon>
        <taxon>Gunneridae</taxon>
        <taxon>Pentapetalae</taxon>
        <taxon>rosids</taxon>
        <taxon>fabids</taxon>
        <taxon>Fabales</taxon>
        <taxon>Fabaceae</taxon>
        <taxon>Papilionoideae</taxon>
        <taxon>50 kb inversion clade</taxon>
        <taxon>NPAAA clade</taxon>
        <taxon>indigoferoid/millettioid clade</taxon>
        <taxon>Phaseoleae</taxon>
        <taxon>Glycine</taxon>
        <taxon>Glycine subgen. Soja</taxon>
    </lineage>
</organism>
<accession>A0A0B2SS83</accession>
<comment type="similarity">
    <text evidence="1">Belongs to the methyltransferase superfamily.</text>
</comment>
<dbReference type="InterPro" id="IPR029063">
    <property type="entry name" value="SAM-dependent_MTases_sf"/>
</dbReference>
<dbReference type="GO" id="GO:0004222">
    <property type="term" value="F:metalloendopeptidase activity"/>
    <property type="evidence" value="ECO:0007669"/>
    <property type="project" value="UniProtKB-EC"/>
</dbReference>
<protein>
    <submittedName>
        <fullName evidence="5">Methyltransferase-like protein 13</fullName>
        <ecNumber evidence="5">3.4.24.71</ecNumber>
    </submittedName>
</protein>
<keyword evidence="5" id="KW-0378">Hydrolase</keyword>
<keyword evidence="2 5" id="KW-0489">Methyltransferase</keyword>
<proteinExistence type="inferred from homology"/>
<dbReference type="GO" id="GO:0032259">
    <property type="term" value="P:methylation"/>
    <property type="evidence" value="ECO:0007669"/>
    <property type="project" value="UniProtKB-KW"/>
</dbReference>
<dbReference type="SUPFAM" id="SSF53335">
    <property type="entry name" value="S-adenosyl-L-methionine-dependent methyltransferases"/>
    <property type="match status" value="1"/>
</dbReference>